<keyword evidence="9" id="KW-0472">Membrane</keyword>
<evidence type="ECO:0000256" key="4">
    <source>
        <dbReference type="ARBA" id="ARBA00022679"/>
    </source>
</evidence>
<keyword evidence="9" id="KW-0812">Transmembrane</keyword>
<dbReference type="SMART" id="SM00387">
    <property type="entry name" value="HATPase_c"/>
    <property type="match status" value="1"/>
</dbReference>
<comment type="catalytic activity">
    <reaction evidence="1">
        <text>ATP + protein L-histidine = ADP + protein N-phospho-L-histidine.</text>
        <dbReference type="EC" id="2.7.13.3"/>
    </reaction>
</comment>
<evidence type="ECO:0000256" key="3">
    <source>
        <dbReference type="ARBA" id="ARBA00022553"/>
    </source>
</evidence>
<protein>
    <recommendedName>
        <fullName evidence="2">histidine kinase</fullName>
        <ecNumber evidence="2">2.7.13.3</ecNumber>
    </recommendedName>
</protein>
<dbReference type="CDD" id="cd16917">
    <property type="entry name" value="HATPase_UhpB-NarQ-NarX-like"/>
    <property type="match status" value="1"/>
</dbReference>
<keyword evidence="7" id="KW-0067">ATP-binding</keyword>
<dbReference type="Pfam" id="PF02518">
    <property type="entry name" value="HATPase_c"/>
    <property type="match status" value="1"/>
</dbReference>
<keyword evidence="3" id="KW-0597">Phosphoprotein</keyword>
<evidence type="ECO:0000256" key="7">
    <source>
        <dbReference type="ARBA" id="ARBA00022840"/>
    </source>
</evidence>
<evidence type="ECO:0000256" key="8">
    <source>
        <dbReference type="ARBA" id="ARBA00023012"/>
    </source>
</evidence>
<dbReference type="GO" id="GO:0000155">
    <property type="term" value="F:phosphorelay sensor kinase activity"/>
    <property type="evidence" value="ECO:0007669"/>
    <property type="project" value="InterPro"/>
</dbReference>
<dbReference type="AlphaFoldDB" id="A0A934VFN0"/>
<dbReference type="SUPFAM" id="SSF55874">
    <property type="entry name" value="ATPase domain of HSP90 chaperone/DNA topoisomerase II/histidine kinase"/>
    <property type="match status" value="1"/>
</dbReference>
<keyword evidence="8" id="KW-0902">Two-component regulatory system</keyword>
<dbReference type="InterPro" id="IPR036890">
    <property type="entry name" value="HATPase_C_sf"/>
</dbReference>
<dbReference type="Gene3D" id="3.30.565.10">
    <property type="entry name" value="Histidine kinase-like ATPase, C-terminal domain"/>
    <property type="match status" value="1"/>
</dbReference>
<keyword evidence="5" id="KW-0547">Nucleotide-binding</keyword>
<evidence type="ECO:0000256" key="9">
    <source>
        <dbReference type="SAM" id="Phobius"/>
    </source>
</evidence>
<proteinExistence type="predicted"/>
<keyword evidence="4" id="KW-0808">Transferase</keyword>
<dbReference type="GO" id="GO:0046983">
    <property type="term" value="F:protein dimerization activity"/>
    <property type="evidence" value="ECO:0007669"/>
    <property type="project" value="InterPro"/>
</dbReference>
<dbReference type="Gene3D" id="2.60.120.260">
    <property type="entry name" value="Galactose-binding domain-like"/>
    <property type="match status" value="1"/>
</dbReference>
<feature type="domain" description="Histidine kinase/HSP90-like ATPase" evidence="10">
    <location>
        <begin position="540"/>
        <end position="632"/>
    </location>
</feature>
<dbReference type="PANTHER" id="PTHR24421">
    <property type="entry name" value="NITRATE/NITRITE SENSOR PROTEIN NARX-RELATED"/>
    <property type="match status" value="1"/>
</dbReference>
<evidence type="ECO:0000256" key="1">
    <source>
        <dbReference type="ARBA" id="ARBA00000085"/>
    </source>
</evidence>
<evidence type="ECO:0000313" key="11">
    <source>
        <dbReference type="EMBL" id="MBK1826745.1"/>
    </source>
</evidence>
<evidence type="ECO:0000256" key="5">
    <source>
        <dbReference type="ARBA" id="ARBA00022741"/>
    </source>
</evidence>
<organism evidence="11 12">
    <name type="scientific">Haloferula rosea</name>
    <dbReference type="NCBI Taxonomy" id="490093"/>
    <lineage>
        <taxon>Bacteria</taxon>
        <taxon>Pseudomonadati</taxon>
        <taxon>Verrucomicrobiota</taxon>
        <taxon>Verrucomicrobiia</taxon>
        <taxon>Verrucomicrobiales</taxon>
        <taxon>Verrucomicrobiaceae</taxon>
        <taxon>Haloferula</taxon>
    </lineage>
</organism>
<dbReference type="Gene3D" id="1.20.5.1930">
    <property type="match status" value="1"/>
</dbReference>
<evidence type="ECO:0000256" key="2">
    <source>
        <dbReference type="ARBA" id="ARBA00012438"/>
    </source>
</evidence>
<feature type="transmembrane region" description="Helical" evidence="9">
    <location>
        <begin position="401"/>
        <end position="422"/>
    </location>
</feature>
<reference evidence="11" key="1">
    <citation type="submission" date="2021-01" db="EMBL/GenBank/DDBJ databases">
        <title>Modified the classification status of verrucomicrobia.</title>
        <authorList>
            <person name="Feng X."/>
        </authorList>
    </citation>
    <scope>NUCLEOTIDE SEQUENCE</scope>
    <source>
        <strain evidence="11">KCTC 22201</strain>
    </source>
</reference>
<keyword evidence="12" id="KW-1185">Reference proteome</keyword>
<dbReference type="PANTHER" id="PTHR24421:SF10">
    <property type="entry name" value="NITRATE_NITRITE SENSOR PROTEIN NARQ"/>
    <property type="match status" value="1"/>
</dbReference>
<evidence type="ECO:0000256" key="6">
    <source>
        <dbReference type="ARBA" id="ARBA00022777"/>
    </source>
</evidence>
<dbReference type="InterPro" id="IPR011712">
    <property type="entry name" value="Sig_transdc_His_kin_sub3_dim/P"/>
</dbReference>
<evidence type="ECO:0000259" key="10">
    <source>
        <dbReference type="SMART" id="SM00387"/>
    </source>
</evidence>
<dbReference type="InterPro" id="IPR003594">
    <property type="entry name" value="HATPase_dom"/>
</dbReference>
<dbReference type="EMBL" id="JAENII010000004">
    <property type="protein sequence ID" value="MBK1826745.1"/>
    <property type="molecule type" value="Genomic_DNA"/>
</dbReference>
<dbReference type="EC" id="2.7.13.3" evidence="2"/>
<evidence type="ECO:0000313" key="12">
    <source>
        <dbReference type="Proteomes" id="UP000658278"/>
    </source>
</evidence>
<comment type="caution">
    <text evidence="11">The sequence shown here is derived from an EMBL/GenBank/DDBJ whole genome shotgun (WGS) entry which is preliminary data.</text>
</comment>
<keyword evidence="9" id="KW-1133">Transmembrane helix</keyword>
<sequence>MDELTIWANAELKTLIAEREELTAELGTLPFPAGTNSGMRRGFQTGRVGEGEDPWVELTLGAPSEADFVVLFPMLGKGARGAVPGYGFPSRFQLEARDHEGQVHLLMDETAQDFPNPGIYPLKVACPEGVKIASIRLTATEPWREGGPEALALAEMMVLAGTRNVAFGGRVDASSSREMRPTWSSDNLTDMTTPLGLPVAPMPEVMAGWRSSGTKERTDEKLVVLDLGEAFNLDEIQLAPVWKPGVPGSFNLGFPSRYAVITTMDETFGEQQLVFDGTTKNLDLPGQNLQCIRLDGQPVRYISVVGTRLRESAGEYFFALGEIRAYEGGRQVAQGAKVISRDSIEGDGWSKEALTDGLAGDGRLLELGEWVDGLERRRVVEDRLAAIDIRKTMLLDQGQQFLIHGSIGTIICLIVAGGLISWRGKRKQRIHRERQRERLARDLHDELGSNLGSIALISSFALEGGTDEAQMRGDLAEIELVARESADSMRDLVELLGGRHRGAENDWLPVLQEMAERVVRGVELECRLDDESWLVQPDLETRREIYLFCKEALHNACRHSGASRIRFLIEPNDSGLHVEISDDGVGFDTSAVSGGYGLINLRERAADIHATMELVSSTGKGTVVTLDVPRGRRWRKHKTKKQS</sequence>
<accession>A0A934VFN0</accession>
<dbReference type="Proteomes" id="UP000658278">
    <property type="component" value="Unassembled WGS sequence"/>
</dbReference>
<name>A0A934VFN0_9BACT</name>
<dbReference type="InterPro" id="IPR050482">
    <property type="entry name" value="Sensor_HK_TwoCompSys"/>
</dbReference>
<dbReference type="GO" id="GO:0005524">
    <property type="term" value="F:ATP binding"/>
    <property type="evidence" value="ECO:0007669"/>
    <property type="project" value="UniProtKB-KW"/>
</dbReference>
<keyword evidence="6" id="KW-0418">Kinase</keyword>
<dbReference type="GO" id="GO:0016020">
    <property type="term" value="C:membrane"/>
    <property type="evidence" value="ECO:0007669"/>
    <property type="project" value="InterPro"/>
</dbReference>
<dbReference type="RefSeq" id="WP_200277976.1">
    <property type="nucleotide sequence ID" value="NZ_JAENII010000004.1"/>
</dbReference>
<dbReference type="Pfam" id="PF07730">
    <property type="entry name" value="HisKA_3"/>
    <property type="match status" value="1"/>
</dbReference>
<gene>
    <name evidence="11" type="ORF">JIN81_06930</name>
</gene>